<dbReference type="GO" id="GO:0003677">
    <property type="term" value="F:DNA binding"/>
    <property type="evidence" value="ECO:0007669"/>
    <property type="project" value="UniProtKB-UniRule"/>
</dbReference>
<evidence type="ECO:0000313" key="7">
    <source>
        <dbReference type="EMBL" id="RZD13997.1"/>
    </source>
</evidence>
<evidence type="ECO:0000256" key="5">
    <source>
        <dbReference type="ARBA" id="ARBA00023172"/>
    </source>
</evidence>
<dbReference type="InterPro" id="IPR001207">
    <property type="entry name" value="Transposase_mutator"/>
</dbReference>
<evidence type="ECO:0000256" key="6">
    <source>
        <dbReference type="RuleBase" id="RU365089"/>
    </source>
</evidence>
<name>A0A519B9P6_9DELT</name>
<sequence>MLLCRQRCKTSVSEIVTLFKEIQKEPSKMFELIRTNIKEQVGNYISELLDIELKDHLKRNRYERSTCTDPNYRNGSYARRFCIKSIGDTAVKVPRDRKGTYKPKVLPRFKRYEDSIKEDLTLMYLTGISTRSLSLLSNKLIGRKLSPQEVSNANKELISAIEKWRTRDLSPENIKYIYLDGVNFHMRIKKIETVPVLVAIGVDINGYRSVLGFQSGDKESASSWRQFFKDLKNRGLNGSSVKLGIMDGLAGLEKVFKEEFYNSSVQRCQVHLARNVLSKVPIKHKKEVADGLRSIFYAMSKDKAMEFFKEFKNKYDKDFPSAVKSLSNSIDSSLTFFKFPQEDWISLRTTNIIERLNKEFKRRTKSMEILAGENSSYNLLAFISIKMEAAWTHNIVGKVQPNLPFYKKFTQKS</sequence>
<keyword evidence="6" id="KW-0814">Transposable element</keyword>
<dbReference type="NCBIfam" id="NF033543">
    <property type="entry name" value="transpos_IS256"/>
    <property type="match status" value="1"/>
</dbReference>
<dbReference type="Proteomes" id="UP000320813">
    <property type="component" value="Unassembled WGS sequence"/>
</dbReference>
<dbReference type="EMBL" id="SGBD01000004">
    <property type="protein sequence ID" value="RZD13997.1"/>
    <property type="molecule type" value="Genomic_DNA"/>
</dbReference>
<organism evidence="7 8">
    <name type="scientific">Candidatus Acidulodesulfobacterium ferriphilum</name>
    <dbReference type="NCBI Taxonomy" id="2597223"/>
    <lineage>
        <taxon>Bacteria</taxon>
        <taxon>Deltaproteobacteria</taxon>
        <taxon>Candidatus Acidulodesulfobacterales</taxon>
        <taxon>Candidatus Acidulodesulfobacterium</taxon>
    </lineage>
</organism>
<evidence type="ECO:0000256" key="1">
    <source>
        <dbReference type="ARBA" id="ARBA00002190"/>
    </source>
</evidence>
<evidence type="ECO:0000313" key="8">
    <source>
        <dbReference type="Proteomes" id="UP000320813"/>
    </source>
</evidence>
<evidence type="ECO:0000256" key="2">
    <source>
        <dbReference type="ARBA" id="ARBA00010961"/>
    </source>
</evidence>
<accession>A0A519B9P6</accession>
<evidence type="ECO:0000256" key="4">
    <source>
        <dbReference type="ARBA" id="ARBA00023125"/>
    </source>
</evidence>
<reference evidence="7 8" key="1">
    <citation type="submission" date="2019-01" db="EMBL/GenBank/DDBJ databases">
        <title>Insights into ecological role of a new deltaproteobacterial order Candidatus Sinidesulfobacterales (Sva0485) by metagenomics and metatranscriptomics.</title>
        <authorList>
            <person name="Tan S."/>
            <person name="Liu J."/>
            <person name="Fang Y."/>
            <person name="Hedlund B.P."/>
            <person name="Lian Z.H."/>
            <person name="Huang L.Y."/>
            <person name="Li J.T."/>
            <person name="Huang L.N."/>
            <person name="Li W.J."/>
            <person name="Jiang H.C."/>
            <person name="Dong H.L."/>
            <person name="Shu W.S."/>
        </authorList>
    </citation>
    <scope>NUCLEOTIDE SEQUENCE [LARGE SCALE GENOMIC DNA]</scope>
    <source>
        <strain evidence="7">AP3</strain>
    </source>
</reference>
<comment type="caution">
    <text evidence="7">The sequence shown here is derived from an EMBL/GenBank/DDBJ whole genome shotgun (WGS) entry which is preliminary data.</text>
</comment>
<proteinExistence type="inferred from homology"/>
<dbReference type="PANTHER" id="PTHR33217">
    <property type="entry name" value="TRANSPOSASE FOR INSERTION SEQUENCE ELEMENT IS1081"/>
    <property type="match status" value="1"/>
</dbReference>
<dbReference type="PANTHER" id="PTHR33217:SF7">
    <property type="entry name" value="TRANSPOSASE FOR INSERTION SEQUENCE ELEMENT IS1081"/>
    <property type="match status" value="1"/>
</dbReference>
<comment type="similarity">
    <text evidence="2 6">Belongs to the transposase mutator family.</text>
</comment>
<keyword evidence="3 6" id="KW-0815">Transposition</keyword>
<dbReference type="GO" id="GO:0006313">
    <property type="term" value="P:DNA transposition"/>
    <property type="evidence" value="ECO:0007669"/>
    <property type="project" value="UniProtKB-UniRule"/>
</dbReference>
<keyword evidence="4 6" id="KW-0238">DNA-binding</keyword>
<keyword evidence="5 6" id="KW-0233">DNA recombination</keyword>
<dbReference type="Pfam" id="PF00872">
    <property type="entry name" value="Transposase_mut"/>
    <property type="match status" value="1"/>
</dbReference>
<gene>
    <name evidence="7" type="ORF">EVJ47_07085</name>
</gene>
<dbReference type="GO" id="GO:0004803">
    <property type="term" value="F:transposase activity"/>
    <property type="evidence" value="ECO:0007669"/>
    <property type="project" value="UniProtKB-UniRule"/>
</dbReference>
<protein>
    <recommendedName>
        <fullName evidence="6">Mutator family transposase</fullName>
    </recommendedName>
</protein>
<dbReference type="AlphaFoldDB" id="A0A519B9P6"/>
<comment type="function">
    <text evidence="1 6">Required for the transposition of the insertion element.</text>
</comment>
<evidence type="ECO:0000256" key="3">
    <source>
        <dbReference type="ARBA" id="ARBA00022578"/>
    </source>
</evidence>